<comment type="caution">
    <text evidence="1">The sequence shown here is derived from an EMBL/GenBank/DDBJ whole genome shotgun (WGS) entry which is preliminary data.</text>
</comment>
<dbReference type="RefSeq" id="WP_321550389.1">
    <property type="nucleotide sequence ID" value="NZ_JAXIVS010000015.1"/>
</dbReference>
<evidence type="ECO:0000313" key="1">
    <source>
        <dbReference type="EMBL" id="MDY7231683.1"/>
    </source>
</evidence>
<sequence length="371" mass="41967">MSTEDYLSLTNPAYQRRGSIEGQREALQTSSAVRIRDRMASDLRAGAVLPPVVVGILLPHKRLTQVPSWTSSKLRKMLAKLDPSAVSIIDGMQRTTVLLDHQKELKGRELRVELWLADKTSSLTYRMLILNTGQVPWNLRRQIEVINASLIREIRSELESDNTPPEIYSIDNKSRRFNPGEYQANDVVEMYIAFGLRKAQVDKESVLADQFSRLDMIEAVSTSDFLPHFIEVFRQMIALDRAFGQMPGTPKSLRRFNAGRSLFDSQPACVGFMAAAAQKIYGRPGANRSHDEQLAAVKNISDQCNKVSKYVSTLNEEELSAFLDFATLNEVLDKPSSKIGDFERTLFTDAFRLFLEEGPRLKSMTACWRVQ</sequence>
<dbReference type="Proteomes" id="UP001291309">
    <property type="component" value="Unassembled WGS sequence"/>
</dbReference>
<gene>
    <name evidence="1" type="ORF">SYV04_35175</name>
</gene>
<accession>A0ABU5HDY2</accession>
<keyword evidence="2" id="KW-1185">Reference proteome</keyword>
<protein>
    <recommendedName>
        <fullName evidence="3">DUF262 domain-containing protein</fullName>
    </recommendedName>
</protein>
<name>A0ABU5HDY2_9BACT</name>
<dbReference type="EMBL" id="JAXIVS010000015">
    <property type="protein sequence ID" value="MDY7231683.1"/>
    <property type="molecule type" value="Genomic_DNA"/>
</dbReference>
<evidence type="ECO:0000313" key="2">
    <source>
        <dbReference type="Proteomes" id="UP001291309"/>
    </source>
</evidence>
<proteinExistence type="predicted"/>
<organism evidence="1 2">
    <name type="scientific">Hyalangium rubrum</name>
    <dbReference type="NCBI Taxonomy" id="3103134"/>
    <lineage>
        <taxon>Bacteria</taxon>
        <taxon>Pseudomonadati</taxon>
        <taxon>Myxococcota</taxon>
        <taxon>Myxococcia</taxon>
        <taxon>Myxococcales</taxon>
        <taxon>Cystobacterineae</taxon>
        <taxon>Archangiaceae</taxon>
        <taxon>Hyalangium</taxon>
    </lineage>
</organism>
<reference evidence="1 2" key="1">
    <citation type="submission" date="2023-12" db="EMBL/GenBank/DDBJ databases">
        <title>the genome sequence of Hyalangium sp. s54d21.</title>
        <authorList>
            <person name="Zhang X."/>
        </authorList>
    </citation>
    <scope>NUCLEOTIDE SEQUENCE [LARGE SCALE GENOMIC DNA]</scope>
    <source>
        <strain evidence="2">s54d21</strain>
    </source>
</reference>
<evidence type="ECO:0008006" key="3">
    <source>
        <dbReference type="Google" id="ProtNLM"/>
    </source>
</evidence>